<sequence length="179" mass="19806">MKAISRLIGALLCALILAVTLTPAQAQTSERRGASGEPLPRFVVIKPDRARMRVGPGFNYATKWIYTKPGLPVEIIEEYSTWRQIRDADGTEGWMHVSVLSSKRNAMVTPWLRGSADKQFLDVKASNNDNARNVASLEAGVIVSLESCDGTWCEIAKQGIKGYMHQNDLWGAYPGEVFH</sequence>
<feature type="domain" description="SH3b" evidence="2">
    <location>
        <begin position="40"/>
        <end position="103"/>
    </location>
</feature>
<dbReference type="Proteomes" id="UP000318801">
    <property type="component" value="Unassembled WGS sequence"/>
</dbReference>
<keyword evidence="1" id="KW-0732">Signal</keyword>
<accession>A0A506UEU7</accession>
<evidence type="ECO:0000259" key="2">
    <source>
        <dbReference type="SMART" id="SM00287"/>
    </source>
</evidence>
<dbReference type="Gene3D" id="2.30.30.40">
    <property type="entry name" value="SH3 Domains"/>
    <property type="match status" value="1"/>
</dbReference>
<proteinExistence type="predicted"/>
<evidence type="ECO:0000313" key="4">
    <source>
        <dbReference type="Proteomes" id="UP000318801"/>
    </source>
</evidence>
<reference evidence="3 4" key="1">
    <citation type="submission" date="2019-06" db="EMBL/GenBank/DDBJ databases">
        <authorList>
            <person name="Li M."/>
        </authorList>
    </citation>
    <scope>NUCLEOTIDE SEQUENCE [LARGE SCALE GENOMIC DNA]</scope>
    <source>
        <strain evidence="3 4">BGMRC2036</strain>
    </source>
</reference>
<evidence type="ECO:0000313" key="3">
    <source>
        <dbReference type="EMBL" id="TPW32540.1"/>
    </source>
</evidence>
<organism evidence="3 4">
    <name type="scientific">Martelella alba</name>
    <dbReference type="NCBI Taxonomy" id="2590451"/>
    <lineage>
        <taxon>Bacteria</taxon>
        <taxon>Pseudomonadati</taxon>
        <taxon>Pseudomonadota</taxon>
        <taxon>Alphaproteobacteria</taxon>
        <taxon>Hyphomicrobiales</taxon>
        <taxon>Aurantimonadaceae</taxon>
        <taxon>Martelella</taxon>
    </lineage>
</organism>
<dbReference type="EMBL" id="VHLG01000002">
    <property type="protein sequence ID" value="TPW32540.1"/>
    <property type="molecule type" value="Genomic_DNA"/>
</dbReference>
<feature type="domain" description="SH3b" evidence="2">
    <location>
        <begin position="110"/>
        <end position="173"/>
    </location>
</feature>
<dbReference type="OrthoDB" id="9810773at2"/>
<keyword evidence="4" id="KW-1185">Reference proteome</keyword>
<gene>
    <name evidence="3" type="ORF">FJU08_06000</name>
</gene>
<dbReference type="RefSeq" id="WP_141148050.1">
    <property type="nucleotide sequence ID" value="NZ_VHLG01000002.1"/>
</dbReference>
<dbReference type="InterPro" id="IPR003646">
    <property type="entry name" value="SH3-like_bac-type"/>
</dbReference>
<evidence type="ECO:0000256" key="1">
    <source>
        <dbReference type="SAM" id="SignalP"/>
    </source>
</evidence>
<feature type="chain" id="PRO_5021374827" description="SH3b domain-containing protein" evidence="1">
    <location>
        <begin position="27"/>
        <end position="179"/>
    </location>
</feature>
<dbReference type="InterPro" id="IPR010466">
    <property type="entry name" value="DUF1058"/>
</dbReference>
<dbReference type="AlphaFoldDB" id="A0A506UEU7"/>
<dbReference type="SMART" id="SM00287">
    <property type="entry name" value="SH3b"/>
    <property type="match status" value="2"/>
</dbReference>
<dbReference type="Pfam" id="PF06347">
    <property type="entry name" value="SH3_4"/>
    <property type="match status" value="2"/>
</dbReference>
<comment type="caution">
    <text evidence="3">The sequence shown here is derived from an EMBL/GenBank/DDBJ whole genome shotgun (WGS) entry which is preliminary data.</text>
</comment>
<name>A0A506UEU7_9HYPH</name>
<feature type="signal peptide" evidence="1">
    <location>
        <begin position="1"/>
        <end position="26"/>
    </location>
</feature>
<protein>
    <recommendedName>
        <fullName evidence="2">SH3b domain-containing protein</fullName>
    </recommendedName>
</protein>